<name>E4WYD2_OIKDI</name>
<dbReference type="SMART" id="SM00220">
    <property type="entry name" value="S_TKc"/>
    <property type="match status" value="1"/>
</dbReference>
<comment type="similarity">
    <text evidence="8">Belongs to the protein kinase superfamily.</text>
</comment>
<dbReference type="PROSITE" id="PS00108">
    <property type="entry name" value="PROTEIN_KINASE_ST"/>
    <property type="match status" value="1"/>
</dbReference>
<evidence type="ECO:0000256" key="2">
    <source>
        <dbReference type="ARBA" id="ARBA00022527"/>
    </source>
</evidence>
<dbReference type="InterPro" id="IPR000719">
    <property type="entry name" value="Prot_kinase_dom"/>
</dbReference>
<dbReference type="InterPro" id="IPR008271">
    <property type="entry name" value="Ser/Thr_kinase_AS"/>
</dbReference>
<evidence type="ECO:0000259" key="9">
    <source>
        <dbReference type="PROSITE" id="PS50011"/>
    </source>
</evidence>
<dbReference type="GO" id="GO:0004674">
    <property type="term" value="F:protein serine/threonine kinase activity"/>
    <property type="evidence" value="ECO:0007669"/>
    <property type="project" value="UniProtKB-KW"/>
</dbReference>
<evidence type="ECO:0000313" key="11">
    <source>
        <dbReference type="Proteomes" id="UP000001307"/>
    </source>
</evidence>
<reference evidence="10" key="1">
    <citation type="journal article" date="2010" name="Science">
        <title>Plasticity of animal genome architecture unmasked by rapid evolution of a pelagic tunicate.</title>
        <authorList>
            <person name="Denoeud F."/>
            <person name="Henriet S."/>
            <person name="Mungpakdee S."/>
            <person name="Aury J.M."/>
            <person name="Da Silva C."/>
            <person name="Brinkmann H."/>
            <person name="Mikhaleva J."/>
            <person name="Olsen L.C."/>
            <person name="Jubin C."/>
            <person name="Canestro C."/>
            <person name="Bouquet J.M."/>
            <person name="Danks G."/>
            <person name="Poulain J."/>
            <person name="Campsteijn C."/>
            <person name="Adamski M."/>
            <person name="Cross I."/>
            <person name="Yadetie F."/>
            <person name="Muffato M."/>
            <person name="Louis A."/>
            <person name="Butcher S."/>
            <person name="Tsagkogeorga G."/>
            <person name="Konrad A."/>
            <person name="Singh S."/>
            <person name="Jensen M.F."/>
            <person name="Cong E.H."/>
            <person name="Eikeseth-Otteraa H."/>
            <person name="Noel B."/>
            <person name="Anthouard V."/>
            <person name="Porcel B.M."/>
            <person name="Kachouri-Lafond R."/>
            <person name="Nishino A."/>
            <person name="Ugolini M."/>
            <person name="Chourrout P."/>
            <person name="Nishida H."/>
            <person name="Aasland R."/>
            <person name="Huzurbazar S."/>
            <person name="Westhof E."/>
            <person name="Delsuc F."/>
            <person name="Lehrach H."/>
            <person name="Reinhardt R."/>
            <person name="Weissenbach J."/>
            <person name="Roy S.W."/>
            <person name="Artiguenave F."/>
            <person name="Postlethwait J.H."/>
            <person name="Manak J.R."/>
            <person name="Thompson E.M."/>
            <person name="Jaillon O."/>
            <person name="Du Pasquier L."/>
            <person name="Boudinot P."/>
            <person name="Liberles D.A."/>
            <person name="Volff J.N."/>
            <person name="Philippe H."/>
            <person name="Lenhard B."/>
            <person name="Roest Crollius H."/>
            <person name="Wincker P."/>
            <person name="Chourrout D."/>
        </authorList>
    </citation>
    <scope>NUCLEOTIDE SEQUENCE [LARGE SCALE GENOMIC DNA]</scope>
</reference>
<keyword evidence="3" id="KW-0808">Transferase</keyword>
<evidence type="ECO:0000256" key="6">
    <source>
        <dbReference type="ARBA" id="ARBA00022840"/>
    </source>
</evidence>
<dbReference type="InterPro" id="IPR011009">
    <property type="entry name" value="Kinase-like_dom_sf"/>
</dbReference>
<dbReference type="GO" id="GO:0044773">
    <property type="term" value="P:mitotic DNA damage checkpoint signaling"/>
    <property type="evidence" value="ECO:0007669"/>
    <property type="project" value="TreeGrafter"/>
</dbReference>
<dbReference type="Pfam" id="PF00069">
    <property type="entry name" value="Pkinase"/>
    <property type="match status" value="1"/>
</dbReference>
<dbReference type="EMBL" id="FN653018">
    <property type="protein sequence ID" value="CBY22376.1"/>
    <property type="molecule type" value="Genomic_DNA"/>
</dbReference>
<keyword evidence="5" id="KW-0418">Kinase</keyword>
<dbReference type="PROSITE" id="PS00107">
    <property type="entry name" value="PROTEIN_KINASE_ATP"/>
    <property type="match status" value="1"/>
</dbReference>
<protein>
    <recommendedName>
        <fullName evidence="1">non-specific serine/threonine protein kinase</fullName>
        <ecNumber evidence="1">2.7.11.1</ecNumber>
    </recommendedName>
</protein>
<dbReference type="PROSITE" id="PS50011">
    <property type="entry name" value="PROTEIN_KINASE_DOM"/>
    <property type="match status" value="1"/>
</dbReference>
<evidence type="ECO:0000256" key="5">
    <source>
        <dbReference type="ARBA" id="ARBA00022777"/>
    </source>
</evidence>
<keyword evidence="6 7" id="KW-0067">ATP-binding</keyword>
<evidence type="ECO:0000256" key="4">
    <source>
        <dbReference type="ARBA" id="ARBA00022741"/>
    </source>
</evidence>
<dbReference type="Gene3D" id="3.30.200.20">
    <property type="entry name" value="Phosphorylase Kinase, domain 1"/>
    <property type="match status" value="1"/>
</dbReference>
<dbReference type="Gene3D" id="1.10.510.10">
    <property type="entry name" value="Transferase(Phosphotransferase) domain 1"/>
    <property type="match status" value="1"/>
</dbReference>
<evidence type="ECO:0000256" key="7">
    <source>
        <dbReference type="PROSITE-ProRule" id="PRU10141"/>
    </source>
</evidence>
<dbReference type="OrthoDB" id="10020333at2759"/>
<dbReference type="EC" id="2.7.11.1" evidence="1"/>
<dbReference type="AlphaFoldDB" id="E4WYD2"/>
<evidence type="ECO:0000256" key="3">
    <source>
        <dbReference type="ARBA" id="ARBA00022679"/>
    </source>
</evidence>
<dbReference type="GO" id="GO:0005524">
    <property type="term" value="F:ATP binding"/>
    <property type="evidence" value="ECO:0007669"/>
    <property type="project" value="UniProtKB-UniRule"/>
</dbReference>
<evidence type="ECO:0000256" key="1">
    <source>
        <dbReference type="ARBA" id="ARBA00012513"/>
    </source>
</evidence>
<evidence type="ECO:0000313" key="10">
    <source>
        <dbReference type="EMBL" id="CBY22376.1"/>
    </source>
</evidence>
<keyword evidence="11" id="KW-1185">Reference proteome</keyword>
<gene>
    <name evidence="10" type="ORF">GSOID_T00011935001</name>
</gene>
<dbReference type="SUPFAM" id="SSF56112">
    <property type="entry name" value="Protein kinase-like (PK-like)"/>
    <property type="match status" value="1"/>
</dbReference>
<dbReference type="InParanoid" id="E4WYD2"/>
<dbReference type="PANTHER" id="PTHR44167:SF23">
    <property type="entry name" value="CDC7 KINASE, ISOFORM A-RELATED"/>
    <property type="match status" value="1"/>
</dbReference>
<dbReference type="GO" id="GO:0005634">
    <property type="term" value="C:nucleus"/>
    <property type="evidence" value="ECO:0007669"/>
    <property type="project" value="TreeGrafter"/>
</dbReference>
<sequence length="378" mass="42904">MTFEPLTKERKNYLESRFDGIYDFVEQIGVGSFSNVYRAYLRGIGDDDENNNDSTTLAIKLLKPSSHPTRVSTEIEILELANGHETISELLMYHQEPDGLCAIVMTYFDNVPYDWYYSKLNLCQIKWYMTSLLRGLEFLQELKVVHRDVKPANFLFNPRTGEGRLIDFGLSELNRKHDSKDGGDSRQCRCINMTRVCSVCLSKPKQQVDRGGTAGFRAPEILMKYPKYDGQIDVFAAGICMLSILTRRYPYFPKSDDFDALSLMIHVLGVNQMKEAATAMGKVFCSSLKEPAVVDFNDLVQEQRLNSFIDARVAEEDELGTDEGIYSDTSYGRSPVVEDDTNSLEWVAAVHMLEGLLAPNPHKRLRPAEALQHDFITS</sequence>
<dbReference type="FunCoup" id="E4WYD2">
    <property type="interactions" value="73"/>
</dbReference>
<organism evidence="10">
    <name type="scientific">Oikopleura dioica</name>
    <name type="common">Tunicate</name>
    <dbReference type="NCBI Taxonomy" id="34765"/>
    <lineage>
        <taxon>Eukaryota</taxon>
        <taxon>Metazoa</taxon>
        <taxon>Chordata</taxon>
        <taxon>Tunicata</taxon>
        <taxon>Appendicularia</taxon>
        <taxon>Copelata</taxon>
        <taxon>Oikopleuridae</taxon>
        <taxon>Oikopleura</taxon>
    </lineage>
</organism>
<keyword evidence="2 8" id="KW-0723">Serine/threonine-protein kinase</keyword>
<feature type="binding site" evidence="7">
    <location>
        <position position="60"/>
    </location>
    <ligand>
        <name>ATP</name>
        <dbReference type="ChEBI" id="CHEBI:30616"/>
    </ligand>
</feature>
<accession>E4WYD2</accession>
<proteinExistence type="inferred from homology"/>
<keyword evidence="4 7" id="KW-0547">Nucleotide-binding</keyword>
<dbReference type="Proteomes" id="UP000001307">
    <property type="component" value="Unassembled WGS sequence"/>
</dbReference>
<evidence type="ECO:0000256" key="8">
    <source>
        <dbReference type="RuleBase" id="RU000304"/>
    </source>
</evidence>
<dbReference type="PANTHER" id="PTHR44167">
    <property type="entry name" value="OVARIAN-SPECIFIC SERINE/THREONINE-PROTEIN KINASE LOK-RELATED"/>
    <property type="match status" value="1"/>
</dbReference>
<dbReference type="InterPro" id="IPR017441">
    <property type="entry name" value="Protein_kinase_ATP_BS"/>
</dbReference>
<feature type="domain" description="Protein kinase" evidence="9">
    <location>
        <begin position="22"/>
        <end position="376"/>
    </location>
</feature>